<evidence type="ECO:0000256" key="1">
    <source>
        <dbReference type="SAM" id="MobiDB-lite"/>
    </source>
</evidence>
<dbReference type="EMBL" id="KT322179">
    <property type="protein sequence ID" value="AKY04352.1"/>
    <property type="molecule type" value="Genomic_DNA"/>
</dbReference>
<organism evidence="2">
    <name type="scientific">uncultured haloarchaeon</name>
    <dbReference type="NCBI Taxonomy" id="160804"/>
    <lineage>
        <taxon>Archaea</taxon>
        <taxon>Methanobacteriati</taxon>
        <taxon>Methanobacteriota</taxon>
        <taxon>Stenosarchaea group</taxon>
        <taxon>Halobacteria</taxon>
        <taxon>Halobacteriales</taxon>
        <taxon>Halobacteriaceae</taxon>
        <taxon>environmental samples</taxon>
    </lineage>
</organism>
<evidence type="ECO:0000313" key="2">
    <source>
        <dbReference type="EMBL" id="AKY04352.1"/>
    </source>
</evidence>
<name>A0A0K1YB76_9EURY</name>
<sequence length="169" mass="18658">MLVTNLREIKPRGLTSRWLTNSTGPRTNMPNYRLWLHFSRNYPTVKSGETTPRTCAQSVFKTSWNGCSKASLDSPNSGRTDTASVNSTGNHPGSFSMSPTISLASDLDKKGDQTVFTPSKLADIPIRINRAIPDGAILKRVTLKTELTDDASLASLSKRIDNHLNRQRI</sequence>
<dbReference type="AlphaFoldDB" id="A0A0K1YB76"/>
<accession>A0A0K1YB76</accession>
<reference evidence="2" key="1">
    <citation type="journal article" date="2015" name="BMC Genomics">
        <title>Diversity of the cell-wall associated genomic island of the archaeon Haloquadratum walsbyi.</title>
        <authorList>
            <person name="Martin-Cuadrado A.B."/>
            <person name="Pasic L."/>
            <person name="Rodriguez-Valera F."/>
        </authorList>
    </citation>
    <scope>NUCLEOTIDE SEQUENCE</scope>
</reference>
<proteinExistence type="predicted"/>
<protein>
    <submittedName>
        <fullName evidence="2">Transposase, OrfB family protein</fullName>
    </submittedName>
</protein>
<feature type="region of interest" description="Disordered" evidence="1">
    <location>
        <begin position="69"/>
        <end position="99"/>
    </location>
</feature>